<protein>
    <recommendedName>
        <fullName evidence="4">Secreted protein</fullName>
    </recommendedName>
</protein>
<proteinExistence type="predicted"/>
<accession>A0AAP2G4V1</accession>
<evidence type="ECO:0000313" key="3">
    <source>
        <dbReference type="Proteomes" id="UP001319104"/>
    </source>
</evidence>
<dbReference type="Proteomes" id="UP001319104">
    <property type="component" value="Unassembled WGS sequence"/>
</dbReference>
<comment type="caution">
    <text evidence="2">The sequence shown here is derived from an EMBL/GenBank/DDBJ whole genome shotgun (WGS) entry which is preliminary data.</text>
</comment>
<organism evidence="2 3">
    <name type="scientific">Litoribacter ruber</name>
    <dbReference type="NCBI Taxonomy" id="702568"/>
    <lineage>
        <taxon>Bacteria</taxon>
        <taxon>Pseudomonadati</taxon>
        <taxon>Bacteroidota</taxon>
        <taxon>Cytophagia</taxon>
        <taxon>Cytophagales</taxon>
        <taxon>Cyclobacteriaceae</taxon>
        <taxon>Litoribacter</taxon>
    </lineage>
</organism>
<name>A0AAP2G4V1_9BACT</name>
<gene>
    <name evidence="2" type="ORF">KI659_12775</name>
</gene>
<keyword evidence="3" id="KW-1185">Reference proteome</keyword>
<evidence type="ECO:0008006" key="4">
    <source>
        <dbReference type="Google" id="ProtNLM"/>
    </source>
</evidence>
<dbReference type="EMBL" id="JAHCMY010000007">
    <property type="protein sequence ID" value="MBS9524885.1"/>
    <property type="molecule type" value="Genomic_DNA"/>
</dbReference>
<feature type="signal peptide" evidence="1">
    <location>
        <begin position="1"/>
        <end position="19"/>
    </location>
</feature>
<dbReference type="RefSeq" id="WP_213945749.1">
    <property type="nucleotide sequence ID" value="NZ_JAHCMY010000007.1"/>
</dbReference>
<dbReference type="AlphaFoldDB" id="A0AAP2G4V1"/>
<evidence type="ECO:0000256" key="1">
    <source>
        <dbReference type="SAM" id="SignalP"/>
    </source>
</evidence>
<feature type="chain" id="PRO_5042915548" description="Secreted protein" evidence="1">
    <location>
        <begin position="20"/>
        <end position="181"/>
    </location>
</feature>
<evidence type="ECO:0000313" key="2">
    <source>
        <dbReference type="EMBL" id="MBS9524885.1"/>
    </source>
</evidence>
<keyword evidence="1" id="KW-0732">Signal</keyword>
<reference evidence="2 3" key="1">
    <citation type="submission" date="2021-05" db="EMBL/GenBank/DDBJ databases">
        <authorList>
            <person name="Zhang Z.D."/>
            <person name="Osman G."/>
        </authorList>
    </citation>
    <scope>NUCLEOTIDE SEQUENCE [LARGE SCALE GENOMIC DNA]</scope>
    <source>
        <strain evidence="2 3">KCTC 32217</strain>
    </source>
</reference>
<sequence>MKRIASVFLLFLISSGAFAQGEVLMFLENLQPLCGKTFEGKLVYPEEGREPFSSNPLSMTVAACTEDTVKIPFIVGTDRSRTWVLTLMEEGLQLKHDHRHEDGTPDDITNYGGVASDESNAWEVHFPADEETGEMLPRSKNATWSMVINRDAKIFSYILSVDGERSVQVDFDIDMGIESGL</sequence>